<dbReference type="OrthoDB" id="9764644at2"/>
<organism evidence="2 3">
    <name type="scientific">Balneicella halophila</name>
    <dbReference type="NCBI Taxonomy" id="1537566"/>
    <lineage>
        <taxon>Bacteria</taxon>
        <taxon>Pseudomonadati</taxon>
        <taxon>Bacteroidota</taxon>
        <taxon>Bacteroidia</taxon>
        <taxon>Bacteroidales</taxon>
        <taxon>Balneicellaceae</taxon>
        <taxon>Balneicella</taxon>
    </lineage>
</organism>
<dbReference type="Gene3D" id="3.30.980.10">
    <property type="entry name" value="Threonyl-trna Synthetase, Chain A, domain 2"/>
    <property type="match status" value="1"/>
</dbReference>
<sequence>MKKIKILCKNNGITKEFPLGTTLIDIARDIVPEMNVIGVLVNNTLKNMDFEVFKPKTLKFLDASSTIGMDIYERTLSFILYVAARQLYPKEKLKVEHGVHNGIYCRFANKQLVLDNGKVAAIKLRMQAIIDQDLPIIREEIQTEKAIDLFAKQGLLDKVSILKTRGNLYNSVYSLAGEVNYYYNALAPSTGSVKVFNLVHHYKGMLLFLPKTSNPKETSEFIEQPQKFAVVNEFKRWGKILGVTDVGTLNDTVINRSISDFIKISEALHEKKIARIADEIYHLRKKTKLILIAGPSSSGKTTFSKRLSIQLRANGLRPVNISTDNYFVDREFNPKDENGEYDFETIEAVDLKQFNQDLTDLIAQKEIQVPRFSFQEGKRQYTGETLSISKKNVIIIEGIHALNPRLTEAIDDKLKYKIYISALASINIDRDNRIPSFENRLIRRIIRDYNYRGYSAKDTISRWESVRRGEKKHVIPYMNEANIMFNSALPYELGVLKQYAEPILREVSSNCKEYSEAQRLLKFFSFFVPILADEIPPTSLLREFLGGSSFEY</sequence>
<evidence type="ECO:0000259" key="1">
    <source>
        <dbReference type="SMART" id="SM00382"/>
    </source>
</evidence>
<dbReference type="PANTHER" id="PTHR10285">
    <property type="entry name" value="URIDINE KINASE"/>
    <property type="match status" value="1"/>
</dbReference>
<dbReference type="InterPro" id="IPR003593">
    <property type="entry name" value="AAA+_ATPase"/>
</dbReference>
<dbReference type="GO" id="GO:0016301">
    <property type="term" value="F:kinase activity"/>
    <property type="evidence" value="ECO:0007669"/>
    <property type="project" value="UniProtKB-KW"/>
</dbReference>
<protein>
    <submittedName>
        <fullName evidence="2">Uridine kinase</fullName>
    </submittedName>
</protein>
<dbReference type="AlphaFoldDB" id="A0A7L4UMJ5"/>
<dbReference type="Pfam" id="PF00485">
    <property type="entry name" value="PRK"/>
    <property type="match status" value="1"/>
</dbReference>
<gene>
    <name evidence="2" type="ORF">C7377_1478</name>
</gene>
<dbReference type="InterPro" id="IPR006083">
    <property type="entry name" value="PRK/URK"/>
</dbReference>
<dbReference type="SMART" id="SM00382">
    <property type="entry name" value="AAA"/>
    <property type="match status" value="1"/>
</dbReference>
<name>A0A7L4UMJ5_BALHA</name>
<keyword evidence="3" id="KW-1185">Reference proteome</keyword>
<dbReference type="InterPro" id="IPR027417">
    <property type="entry name" value="P-loop_NTPase"/>
</dbReference>
<dbReference type="CDD" id="cd02028">
    <property type="entry name" value="UMPK_like"/>
    <property type="match status" value="1"/>
</dbReference>
<dbReference type="InterPro" id="IPR018163">
    <property type="entry name" value="Thr/Ala-tRNA-synth_IIc_edit"/>
</dbReference>
<dbReference type="SUPFAM" id="SSF55186">
    <property type="entry name" value="ThrRS/AlaRS common domain"/>
    <property type="match status" value="1"/>
</dbReference>
<evidence type="ECO:0000313" key="2">
    <source>
        <dbReference type="EMBL" id="PVX49841.1"/>
    </source>
</evidence>
<dbReference type="Gene3D" id="3.40.50.300">
    <property type="entry name" value="P-loop containing nucleotide triphosphate hydrolases"/>
    <property type="match status" value="1"/>
</dbReference>
<proteinExistence type="predicted"/>
<keyword evidence="2" id="KW-0808">Transferase</keyword>
<dbReference type="Proteomes" id="UP000251835">
    <property type="component" value="Unassembled WGS sequence"/>
</dbReference>
<keyword evidence="2" id="KW-0418">Kinase</keyword>
<evidence type="ECO:0000313" key="3">
    <source>
        <dbReference type="Proteomes" id="UP000251835"/>
    </source>
</evidence>
<feature type="domain" description="AAA+ ATPase" evidence="1">
    <location>
        <begin position="286"/>
        <end position="447"/>
    </location>
</feature>
<comment type="caution">
    <text evidence="2">The sequence shown here is derived from an EMBL/GenBank/DDBJ whole genome shotgun (WGS) entry which is preliminary data.</text>
</comment>
<dbReference type="RefSeq" id="WP_116496703.1">
    <property type="nucleotide sequence ID" value="NZ_QENZ01000005.1"/>
</dbReference>
<dbReference type="GO" id="GO:0005524">
    <property type="term" value="F:ATP binding"/>
    <property type="evidence" value="ECO:0007669"/>
    <property type="project" value="InterPro"/>
</dbReference>
<dbReference type="EMBL" id="QENZ01000005">
    <property type="protein sequence ID" value="PVX49841.1"/>
    <property type="molecule type" value="Genomic_DNA"/>
</dbReference>
<reference evidence="2 3" key="1">
    <citation type="submission" date="2018-05" db="EMBL/GenBank/DDBJ databases">
        <title>Genomic Encyclopedia of Type Strains, Phase IV (KMG-IV): sequencing the most valuable type-strain genomes for metagenomic binning, comparative biology and taxonomic classification.</title>
        <authorList>
            <person name="Goeker M."/>
        </authorList>
    </citation>
    <scope>NUCLEOTIDE SEQUENCE [LARGE SCALE GENOMIC DNA]</scope>
    <source>
        <strain evidence="2 3">DSM 28579</strain>
    </source>
</reference>
<accession>A0A7L4UMJ5</accession>
<dbReference type="SUPFAM" id="SSF52540">
    <property type="entry name" value="P-loop containing nucleoside triphosphate hydrolases"/>
    <property type="match status" value="1"/>
</dbReference>